<dbReference type="InterPro" id="IPR022907">
    <property type="entry name" value="VapC_family"/>
</dbReference>
<dbReference type="Gene3D" id="3.40.50.1010">
    <property type="entry name" value="5'-nuclease"/>
    <property type="match status" value="1"/>
</dbReference>
<keyword evidence="3 8" id="KW-0540">Nuclease</keyword>
<keyword evidence="8" id="KW-0800">Toxin</keyword>
<dbReference type="Proteomes" id="UP001235720">
    <property type="component" value="Unassembled WGS sequence"/>
</dbReference>
<evidence type="ECO:0000256" key="1">
    <source>
        <dbReference type="ARBA" id="ARBA00001946"/>
    </source>
</evidence>
<keyword evidence="6 8" id="KW-0460">Magnesium</keyword>
<feature type="domain" description="PIN" evidence="9">
    <location>
        <begin position="4"/>
        <end position="120"/>
    </location>
</feature>
<feature type="binding site" evidence="8">
    <location>
        <position position="7"/>
    </location>
    <ligand>
        <name>Mg(2+)</name>
        <dbReference type="ChEBI" id="CHEBI:18420"/>
    </ligand>
</feature>
<dbReference type="HAMAP" id="MF_00265">
    <property type="entry name" value="VapC_Nob1"/>
    <property type="match status" value="1"/>
</dbReference>
<dbReference type="InterPro" id="IPR050556">
    <property type="entry name" value="Type_II_TA_system_RNase"/>
</dbReference>
<comment type="function">
    <text evidence="8">Toxic component of a toxin-antitoxin (TA) system. An RNase.</text>
</comment>
<evidence type="ECO:0000256" key="3">
    <source>
        <dbReference type="ARBA" id="ARBA00022722"/>
    </source>
</evidence>
<protein>
    <recommendedName>
        <fullName evidence="8">Ribonuclease VapC</fullName>
        <shortName evidence="8">RNase VapC</shortName>
        <ecNumber evidence="8">3.1.-.-</ecNumber>
    </recommendedName>
    <alternativeName>
        <fullName evidence="8">Toxin VapC</fullName>
    </alternativeName>
</protein>
<dbReference type="InterPro" id="IPR002716">
    <property type="entry name" value="PIN_dom"/>
</dbReference>
<comment type="cofactor">
    <cofactor evidence="1 8">
        <name>Mg(2+)</name>
        <dbReference type="ChEBI" id="CHEBI:18420"/>
    </cofactor>
</comment>
<dbReference type="Pfam" id="PF01850">
    <property type="entry name" value="PIN"/>
    <property type="match status" value="1"/>
</dbReference>
<dbReference type="InterPro" id="IPR029060">
    <property type="entry name" value="PIN-like_dom_sf"/>
</dbReference>
<evidence type="ECO:0000256" key="5">
    <source>
        <dbReference type="ARBA" id="ARBA00022801"/>
    </source>
</evidence>
<evidence type="ECO:0000256" key="4">
    <source>
        <dbReference type="ARBA" id="ARBA00022723"/>
    </source>
</evidence>
<evidence type="ECO:0000313" key="11">
    <source>
        <dbReference type="Proteomes" id="UP001235720"/>
    </source>
</evidence>
<sequence length="134" mass="14584">MSAYIVDDSVWWKASRCPSIAARLRVVATQDLILTCPPQVLEYCFSARDSAAHAALAEDMAAFLPADVVPSANAALEIQQSLWHRGYVRGAGVVDVLVAAYAVAEDAVVLTADHDYDHIAAVMPRFRHEYLPEG</sequence>
<keyword evidence="4 8" id="KW-0479">Metal-binding</keyword>
<dbReference type="PANTHER" id="PTHR33653:SF1">
    <property type="entry name" value="RIBONUCLEASE VAPC2"/>
    <property type="match status" value="1"/>
</dbReference>
<gene>
    <name evidence="8" type="primary">vapC</name>
    <name evidence="10" type="ORF">QUG98_03670</name>
</gene>
<organism evidence="10 11">
    <name type="scientific">Curtobacterium subtropicum</name>
    <dbReference type="NCBI Taxonomy" id="3055138"/>
    <lineage>
        <taxon>Bacteria</taxon>
        <taxon>Bacillati</taxon>
        <taxon>Actinomycetota</taxon>
        <taxon>Actinomycetes</taxon>
        <taxon>Micrococcales</taxon>
        <taxon>Microbacteriaceae</taxon>
        <taxon>Curtobacterium</taxon>
    </lineage>
</organism>
<comment type="similarity">
    <text evidence="7 8">Belongs to the PINc/VapC protein family.</text>
</comment>
<feature type="binding site" evidence="8">
    <location>
        <position position="95"/>
    </location>
    <ligand>
        <name>Mg(2+)</name>
        <dbReference type="ChEBI" id="CHEBI:18420"/>
    </ligand>
</feature>
<evidence type="ECO:0000256" key="8">
    <source>
        <dbReference type="HAMAP-Rule" id="MF_00265"/>
    </source>
</evidence>
<keyword evidence="11" id="KW-1185">Reference proteome</keyword>
<proteinExistence type="inferred from homology"/>
<dbReference type="SUPFAM" id="SSF88723">
    <property type="entry name" value="PIN domain-like"/>
    <property type="match status" value="1"/>
</dbReference>
<evidence type="ECO:0000256" key="7">
    <source>
        <dbReference type="ARBA" id="ARBA00038093"/>
    </source>
</evidence>
<evidence type="ECO:0000256" key="2">
    <source>
        <dbReference type="ARBA" id="ARBA00022649"/>
    </source>
</evidence>
<evidence type="ECO:0000313" key="10">
    <source>
        <dbReference type="EMBL" id="MDM7887545.1"/>
    </source>
</evidence>
<evidence type="ECO:0000259" key="9">
    <source>
        <dbReference type="Pfam" id="PF01850"/>
    </source>
</evidence>
<comment type="caution">
    <text evidence="10">The sequence shown here is derived from an EMBL/GenBank/DDBJ whole genome shotgun (WGS) entry which is preliminary data.</text>
</comment>
<dbReference type="RefSeq" id="WP_289469273.1">
    <property type="nucleotide sequence ID" value="NZ_JAUCMM010000002.1"/>
</dbReference>
<dbReference type="EC" id="3.1.-.-" evidence="8"/>
<accession>A0ABT7TD93</accession>
<dbReference type="PANTHER" id="PTHR33653">
    <property type="entry name" value="RIBONUCLEASE VAPC2"/>
    <property type="match status" value="1"/>
</dbReference>
<dbReference type="EMBL" id="JAUCMM010000002">
    <property type="protein sequence ID" value="MDM7887545.1"/>
    <property type="molecule type" value="Genomic_DNA"/>
</dbReference>
<reference evidence="10 11" key="1">
    <citation type="submission" date="2023-06" db="EMBL/GenBank/DDBJ databases">
        <authorList>
            <person name="Feng G."/>
            <person name="Li J."/>
            <person name="Zhu H."/>
        </authorList>
    </citation>
    <scope>NUCLEOTIDE SEQUENCE [LARGE SCALE GENOMIC DNA]</scope>
    <source>
        <strain evidence="10 11">RHCJP20</strain>
    </source>
</reference>
<name>A0ABT7TD93_9MICO</name>
<keyword evidence="5 8" id="KW-0378">Hydrolase</keyword>
<keyword evidence="2 8" id="KW-1277">Toxin-antitoxin system</keyword>
<evidence type="ECO:0000256" key="6">
    <source>
        <dbReference type="ARBA" id="ARBA00022842"/>
    </source>
</evidence>